<evidence type="ECO:0000313" key="9">
    <source>
        <dbReference type="EMBL" id="MFD1393595.1"/>
    </source>
</evidence>
<gene>
    <name evidence="9" type="ORF">ACFQ3L_08470</name>
</gene>
<evidence type="ECO:0000259" key="8">
    <source>
        <dbReference type="Pfam" id="PF02397"/>
    </source>
</evidence>
<proteinExistence type="inferred from homology"/>
<evidence type="ECO:0000313" key="10">
    <source>
        <dbReference type="Proteomes" id="UP001597249"/>
    </source>
</evidence>
<evidence type="ECO:0000256" key="4">
    <source>
        <dbReference type="ARBA" id="ARBA00022692"/>
    </source>
</evidence>
<evidence type="ECO:0000256" key="2">
    <source>
        <dbReference type="ARBA" id="ARBA00006464"/>
    </source>
</evidence>
<dbReference type="PANTHER" id="PTHR30576:SF10">
    <property type="entry name" value="SLL5057 PROTEIN"/>
    <property type="match status" value="1"/>
</dbReference>
<evidence type="ECO:0000256" key="3">
    <source>
        <dbReference type="ARBA" id="ARBA00022679"/>
    </source>
</evidence>
<protein>
    <submittedName>
        <fullName evidence="9">Sugar transferase</fullName>
        <ecNumber evidence="9">2.7.8.-</ecNumber>
    </submittedName>
</protein>
<reference evidence="10" key="1">
    <citation type="journal article" date="2019" name="Int. J. Syst. Evol. Microbiol.">
        <title>The Global Catalogue of Microorganisms (GCM) 10K type strain sequencing project: providing services to taxonomists for standard genome sequencing and annotation.</title>
        <authorList>
            <consortium name="The Broad Institute Genomics Platform"/>
            <consortium name="The Broad Institute Genome Sequencing Center for Infectious Disease"/>
            <person name="Wu L."/>
            <person name="Ma J."/>
        </authorList>
    </citation>
    <scope>NUCLEOTIDE SEQUENCE [LARGE SCALE GENOMIC DNA]</scope>
    <source>
        <strain evidence="10">CCM 8911</strain>
    </source>
</reference>
<dbReference type="InterPro" id="IPR017475">
    <property type="entry name" value="EPS_sugar_tfrase"/>
</dbReference>
<organism evidence="9 10">
    <name type="scientific">Lacticaseibacillus jixianensis</name>
    <dbReference type="NCBI Taxonomy" id="2486012"/>
    <lineage>
        <taxon>Bacteria</taxon>
        <taxon>Bacillati</taxon>
        <taxon>Bacillota</taxon>
        <taxon>Bacilli</taxon>
        <taxon>Lactobacillales</taxon>
        <taxon>Lactobacillaceae</taxon>
        <taxon>Lacticaseibacillus</taxon>
    </lineage>
</organism>
<keyword evidence="5 7" id="KW-1133">Transmembrane helix</keyword>
<dbReference type="EC" id="2.7.8.-" evidence="9"/>
<keyword evidence="6 7" id="KW-0472">Membrane</keyword>
<accession>A0ABW4BBF3</accession>
<name>A0ABW4BBF3_9LACO</name>
<keyword evidence="4 7" id="KW-0812">Transmembrane</keyword>
<keyword evidence="3 9" id="KW-0808">Transferase</keyword>
<dbReference type="EMBL" id="JBHTMO010000025">
    <property type="protein sequence ID" value="MFD1393595.1"/>
    <property type="molecule type" value="Genomic_DNA"/>
</dbReference>
<evidence type="ECO:0000256" key="7">
    <source>
        <dbReference type="SAM" id="Phobius"/>
    </source>
</evidence>
<sequence length="227" mass="25765">MEDYIGKKNRVASRTAAIDEEVLASQHAYISVKRVFDTVGSAIGLILLSPLFLVLAIIIKLDDPAGPVFFSQLRVGKNGREFRMYKFRSMCVDAEAKLAKLVKQNEVEGAMFKIKDDPRITRIGRFIRKTSLDELPQLYNVLRGDMSLVGPRPCLPREYKDYSSYDKQRVLVLPGCTGLWQVSGRNALSFDQMVDLDLEYISNRSILNDLIILFRTVKIVIVPNQAY</sequence>
<dbReference type="InterPro" id="IPR003362">
    <property type="entry name" value="Bact_transf"/>
</dbReference>
<evidence type="ECO:0000256" key="5">
    <source>
        <dbReference type="ARBA" id="ARBA00022989"/>
    </source>
</evidence>
<evidence type="ECO:0000256" key="6">
    <source>
        <dbReference type="ARBA" id="ARBA00023136"/>
    </source>
</evidence>
<dbReference type="NCBIfam" id="TIGR03025">
    <property type="entry name" value="EPS_sugtrans"/>
    <property type="match status" value="1"/>
</dbReference>
<feature type="transmembrane region" description="Helical" evidence="7">
    <location>
        <begin position="35"/>
        <end position="59"/>
    </location>
</feature>
<evidence type="ECO:0000256" key="1">
    <source>
        <dbReference type="ARBA" id="ARBA00004141"/>
    </source>
</evidence>
<comment type="similarity">
    <text evidence="2">Belongs to the bacterial sugar transferase family.</text>
</comment>
<dbReference type="Proteomes" id="UP001597249">
    <property type="component" value="Unassembled WGS sequence"/>
</dbReference>
<comment type="caution">
    <text evidence="9">The sequence shown here is derived from an EMBL/GenBank/DDBJ whole genome shotgun (WGS) entry which is preliminary data.</text>
</comment>
<dbReference type="RefSeq" id="WP_125586237.1">
    <property type="nucleotide sequence ID" value="NZ_JBHTMO010000025.1"/>
</dbReference>
<keyword evidence="10" id="KW-1185">Reference proteome</keyword>
<dbReference type="GO" id="GO:0016740">
    <property type="term" value="F:transferase activity"/>
    <property type="evidence" value="ECO:0007669"/>
    <property type="project" value="UniProtKB-KW"/>
</dbReference>
<dbReference type="Pfam" id="PF02397">
    <property type="entry name" value="Bac_transf"/>
    <property type="match status" value="1"/>
</dbReference>
<dbReference type="PANTHER" id="PTHR30576">
    <property type="entry name" value="COLANIC BIOSYNTHESIS UDP-GLUCOSE LIPID CARRIER TRANSFERASE"/>
    <property type="match status" value="1"/>
</dbReference>
<comment type="subcellular location">
    <subcellularLocation>
        <location evidence="1">Membrane</location>
        <topology evidence="1">Multi-pass membrane protein</topology>
    </subcellularLocation>
</comment>
<feature type="domain" description="Bacterial sugar transferase" evidence="8">
    <location>
        <begin position="33"/>
        <end position="221"/>
    </location>
</feature>